<comment type="caution">
    <text evidence="1">The sequence shown here is derived from an EMBL/GenBank/DDBJ whole genome shotgun (WGS) entry which is preliminary data.</text>
</comment>
<dbReference type="AlphaFoldDB" id="A0A9E1GM02"/>
<accession>A0A9E1GM02</accession>
<protein>
    <submittedName>
        <fullName evidence="1">Uncharacterized protein</fullName>
    </submittedName>
</protein>
<gene>
    <name evidence="1" type="ORF">KH315_11475</name>
</gene>
<evidence type="ECO:0000313" key="2">
    <source>
        <dbReference type="Proteomes" id="UP000811365"/>
    </source>
</evidence>
<evidence type="ECO:0000313" key="1">
    <source>
        <dbReference type="EMBL" id="MBS6622763.1"/>
    </source>
</evidence>
<reference evidence="1" key="1">
    <citation type="submission" date="2021-02" db="EMBL/GenBank/DDBJ databases">
        <title>Infant gut strain persistence is associated with maternal origin, phylogeny, and functional potential including surface adhesion and iron acquisition.</title>
        <authorList>
            <person name="Lou Y.C."/>
        </authorList>
    </citation>
    <scope>NUCLEOTIDE SEQUENCE</scope>
    <source>
        <strain evidence="1">L2_039_000G1_dasL2_039_000G1_maxbin2.maxbin.077</strain>
    </source>
</reference>
<proteinExistence type="predicted"/>
<organism evidence="1 2">
    <name type="scientific">Faecalibacterium prausnitzii</name>
    <dbReference type="NCBI Taxonomy" id="853"/>
    <lineage>
        <taxon>Bacteria</taxon>
        <taxon>Bacillati</taxon>
        <taxon>Bacillota</taxon>
        <taxon>Clostridia</taxon>
        <taxon>Eubacteriales</taxon>
        <taxon>Oscillospiraceae</taxon>
        <taxon>Faecalibacterium</taxon>
    </lineage>
</organism>
<dbReference type="EMBL" id="JAGZYH010000049">
    <property type="protein sequence ID" value="MBS6622763.1"/>
    <property type="molecule type" value="Genomic_DNA"/>
</dbReference>
<name>A0A9E1GM02_9FIRM</name>
<dbReference type="Proteomes" id="UP000811365">
    <property type="component" value="Unassembled WGS sequence"/>
</dbReference>
<sequence>MKSKLTIEDARELARRAWAMARAAKSGDCGKQTGDFMWFLFTLAGVRGTENIIEEIRAATKASE</sequence>